<evidence type="ECO:0000313" key="2">
    <source>
        <dbReference type="Proteomes" id="UP000789366"/>
    </source>
</evidence>
<comment type="caution">
    <text evidence="1">The sequence shown here is derived from an EMBL/GenBank/DDBJ whole genome shotgun (WGS) entry which is preliminary data.</text>
</comment>
<keyword evidence="2" id="KW-1185">Reference proteome</keyword>
<reference evidence="1" key="1">
    <citation type="submission" date="2021-06" db="EMBL/GenBank/DDBJ databases">
        <authorList>
            <person name="Kallberg Y."/>
            <person name="Tangrot J."/>
            <person name="Rosling A."/>
        </authorList>
    </citation>
    <scope>NUCLEOTIDE SEQUENCE</scope>
    <source>
        <strain evidence="1">28 12/20/2015</strain>
    </source>
</reference>
<sequence length="174" mass="20740">MSLVSDSDSDLLSENYVLDSLINLKSQKKIEKPIKQEIIIIFSDEEELPSVDTLLANISKKRKITLISKDLEESQTKLQKMERAERKNLMFVYNRFYQFFPGYYRYQGYEIIFEHILNHYVNSIEYDRDKCDLINEVFISEIGIFLIMEDFKVDHDLANEIRINSAEYGFENFY</sequence>
<accession>A0ACA9PPN1</accession>
<gene>
    <name evidence="1" type="ORF">SPELUC_LOCUS12226</name>
</gene>
<feature type="non-terminal residue" evidence="1">
    <location>
        <position position="174"/>
    </location>
</feature>
<organism evidence="1 2">
    <name type="scientific">Cetraspora pellucida</name>
    <dbReference type="NCBI Taxonomy" id="1433469"/>
    <lineage>
        <taxon>Eukaryota</taxon>
        <taxon>Fungi</taxon>
        <taxon>Fungi incertae sedis</taxon>
        <taxon>Mucoromycota</taxon>
        <taxon>Glomeromycotina</taxon>
        <taxon>Glomeromycetes</taxon>
        <taxon>Diversisporales</taxon>
        <taxon>Gigasporaceae</taxon>
        <taxon>Cetraspora</taxon>
    </lineage>
</organism>
<proteinExistence type="predicted"/>
<protein>
    <submittedName>
        <fullName evidence="1">17645_t:CDS:1</fullName>
    </submittedName>
</protein>
<evidence type="ECO:0000313" key="1">
    <source>
        <dbReference type="EMBL" id="CAG8717711.1"/>
    </source>
</evidence>
<dbReference type="Proteomes" id="UP000789366">
    <property type="component" value="Unassembled WGS sequence"/>
</dbReference>
<name>A0ACA9PPN1_9GLOM</name>
<dbReference type="EMBL" id="CAJVPW010028231">
    <property type="protein sequence ID" value="CAG8717711.1"/>
    <property type="molecule type" value="Genomic_DNA"/>
</dbReference>